<feature type="domain" description="N-acetyltransferase" evidence="1">
    <location>
        <begin position="1"/>
        <end position="136"/>
    </location>
</feature>
<dbReference type="CDD" id="cd04301">
    <property type="entry name" value="NAT_SF"/>
    <property type="match status" value="1"/>
</dbReference>
<evidence type="ECO:0000313" key="3">
    <source>
        <dbReference type="Proteomes" id="UP000641206"/>
    </source>
</evidence>
<keyword evidence="3" id="KW-1185">Reference proteome</keyword>
<comment type="caution">
    <text evidence="2">The sequence shown here is derived from an EMBL/GenBank/DDBJ whole genome shotgun (WGS) entry which is preliminary data.</text>
</comment>
<reference evidence="3" key="1">
    <citation type="journal article" date="2019" name="Int. J. Syst. Evol. Microbiol.">
        <title>The Global Catalogue of Microorganisms (GCM) 10K type strain sequencing project: providing services to taxonomists for standard genome sequencing and annotation.</title>
        <authorList>
            <consortium name="The Broad Institute Genomics Platform"/>
            <consortium name="The Broad Institute Genome Sequencing Center for Infectious Disease"/>
            <person name="Wu L."/>
            <person name="Ma J."/>
        </authorList>
    </citation>
    <scope>NUCLEOTIDE SEQUENCE [LARGE SCALE GENOMIC DNA]</scope>
    <source>
        <strain evidence="3">CGMCC 1.7693</strain>
    </source>
</reference>
<evidence type="ECO:0000259" key="1">
    <source>
        <dbReference type="PROSITE" id="PS51186"/>
    </source>
</evidence>
<dbReference type="PROSITE" id="PS51186">
    <property type="entry name" value="GNAT"/>
    <property type="match status" value="1"/>
</dbReference>
<organism evidence="2 3">
    <name type="scientific">Oceanobacillus neutriphilus</name>
    <dbReference type="NCBI Taxonomy" id="531815"/>
    <lineage>
        <taxon>Bacteria</taxon>
        <taxon>Bacillati</taxon>
        <taxon>Bacillota</taxon>
        <taxon>Bacilli</taxon>
        <taxon>Bacillales</taxon>
        <taxon>Bacillaceae</taxon>
        <taxon>Oceanobacillus</taxon>
    </lineage>
</organism>
<sequence length="136" mass="15908">MEIQITKIKKEKAWKLRHEVMWPNEDFNYIKLKDDDSGIHFGLFKENMLISVVSLFVDKGEAQFRKFATLKAEQGKGYGSKLLEAVLKEAKTHDVKRIWCNARKSKEGFYQRFGLHQTGSGFVRNGESYVIMERFL</sequence>
<name>A0ABQ2NUH9_9BACI</name>
<gene>
    <name evidence="2" type="primary">yitI</name>
    <name evidence="2" type="ORF">GCM10011346_20670</name>
</gene>
<accession>A0ABQ2NUH9</accession>
<protein>
    <submittedName>
        <fullName evidence="2">N-acetyltransferase YitI</fullName>
    </submittedName>
</protein>
<dbReference type="Gene3D" id="3.40.630.30">
    <property type="match status" value="1"/>
</dbReference>
<proteinExistence type="predicted"/>
<dbReference type="Pfam" id="PF13673">
    <property type="entry name" value="Acetyltransf_10"/>
    <property type="match status" value="1"/>
</dbReference>
<dbReference type="Proteomes" id="UP000641206">
    <property type="component" value="Unassembled WGS sequence"/>
</dbReference>
<dbReference type="InterPro" id="IPR016181">
    <property type="entry name" value="Acyl_CoA_acyltransferase"/>
</dbReference>
<dbReference type="SUPFAM" id="SSF55729">
    <property type="entry name" value="Acyl-CoA N-acyltransferases (Nat)"/>
    <property type="match status" value="1"/>
</dbReference>
<evidence type="ECO:0000313" key="2">
    <source>
        <dbReference type="EMBL" id="GGP10863.1"/>
    </source>
</evidence>
<dbReference type="EMBL" id="BMLW01000005">
    <property type="protein sequence ID" value="GGP10863.1"/>
    <property type="molecule type" value="Genomic_DNA"/>
</dbReference>
<dbReference type="InterPro" id="IPR000182">
    <property type="entry name" value="GNAT_dom"/>
</dbReference>